<dbReference type="InterPro" id="IPR018244">
    <property type="entry name" value="Allrgn_V5/Tpx1_CS"/>
</dbReference>
<dbReference type="Gene3D" id="3.40.33.10">
    <property type="entry name" value="CAP"/>
    <property type="match status" value="1"/>
</dbReference>
<dbReference type="SUPFAM" id="SSF55797">
    <property type="entry name" value="PR-1-like"/>
    <property type="match status" value="1"/>
</dbReference>
<sequence>MSDTSISRDKFAREVLDAHNAYRKDHGAPPLRLNQEVSKIATQWAEHLLSNNTMQHRPNNRYGENIYWASGGNLTGTDAVRSWYNEINQYSWRRPSFQTKTGHFTQVVWKASRELGVGFARRGNTIYVVCNYDPPGNYANMFQQNVAPRAG</sequence>
<dbReference type="Pfam" id="PF00188">
    <property type="entry name" value="CAP"/>
    <property type="match status" value="1"/>
</dbReference>
<evidence type="ECO:0000256" key="1">
    <source>
        <dbReference type="ARBA" id="ARBA00004613"/>
    </source>
</evidence>
<dbReference type="PROSITE" id="PS01009">
    <property type="entry name" value="CRISP_1"/>
    <property type="match status" value="1"/>
</dbReference>
<dbReference type="PROSITE" id="PS01010">
    <property type="entry name" value="CRISP_2"/>
    <property type="match status" value="1"/>
</dbReference>
<dbReference type="PRINTS" id="PR00838">
    <property type="entry name" value="V5ALLERGEN"/>
</dbReference>
<reference evidence="5" key="1">
    <citation type="submission" date="2025-08" db="UniProtKB">
        <authorList>
            <consortium name="RefSeq"/>
        </authorList>
    </citation>
    <scope>IDENTIFICATION</scope>
    <source>
        <strain evidence="5">11010-0011.00</strain>
        <tissue evidence="5">Whole body</tissue>
    </source>
</reference>
<evidence type="ECO:0000313" key="5">
    <source>
        <dbReference type="RefSeq" id="XP_030384505.1"/>
    </source>
</evidence>
<proteinExistence type="predicted"/>
<dbReference type="SMART" id="SM00198">
    <property type="entry name" value="SCP"/>
    <property type="match status" value="1"/>
</dbReference>
<evidence type="ECO:0000313" key="4">
    <source>
        <dbReference type="Proteomes" id="UP000504634"/>
    </source>
</evidence>
<dbReference type="Proteomes" id="UP000504634">
    <property type="component" value="Unplaced"/>
</dbReference>
<comment type="subcellular location">
    <subcellularLocation>
        <location evidence="1">Secreted</location>
    </subcellularLocation>
</comment>
<keyword evidence="2" id="KW-0964">Secreted</keyword>
<name>A0A6J2U937_DROLE</name>
<dbReference type="AlphaFoldDB" id="A0A6J2U937"/>
<dbReference type="InterPro" id="IPR035940">
    <property type="entry name" value="CAP_sf"/>
</dbReference>
<dbReference type="InterPro" id="IPR034113">
    <property type="entry name" value="SCP_GAPR1-like"/>
</dbReference>
<dbReference type="PRINTS" id="PR00837">
    <property type="entry name" value="V5TPXLIKE"/>
</dbReference>
<feature type="domain" description="SCP" evidence="3">
    <location>
        <begin position="10"/>
        <end position="140"/>
    </location>
</feature>
<dbReference type="InterPro" id="IPR002413">
    <property type="entry name" value="V5_allergen-like"/>
</dbReference>
<keyword evidence="4" id="KW-1185">Reference proteome</keyword>
<dbReference type="OrthoDB" id="337038at2759"/>
<accession>A0A6J2U937</accession>
<evidence type="ECO:0000259" key="3">
    <source>
        <dbReference type="SMART" id="SM00198"/>
    </source>
</evidence>
<gene>
    <name evidence="5" type="primary">LOC115631808</name>
</gene>
<dbReference type="CDD" id="cd05382">
    <property type="entry name" value="CAP_GAPR1-like"/>
    <property type="match status" value="1"/>
</dbReference>
<organism evidence="4 5">
    <name type="scientific">Drosophila lebanonensis</name>
    <name type="common">Fruit fly</name>
    <name type="synonym">Scaptodrosophila lebanonensis</name>
    <dbReference type="NCBI Taxonomy" id="7225"/>
    <lineage>
        <taxon>Eukaryota</taxon>
        <taxon>Metazoa</taxon>
        <taxon>Ecdysozoa</taxon>
        <taxon>Arthropoda</taxon>
        <taxon>Hexapoda</taxon>
        <taxon>Insecta</taxon>
        <taxon>Pterygota</taxon>
        <taxon>Neoptera</taxon>
        <taxon>Endopterygota</taxon>
        <taxon>Diptera</taxon>
        <taxon>Brachycera</taxon>
        <taxon>Muscomorpha</taxon>
        <taxon>Ephydroidea</taxon>
        <taxon>Drosophilidae</taxon>
        <taxon>Scaptodrosophila</taxon>
    </lineage>
</organism>
<dbReference type="GeneID" id="115631808"/>
<dbReference type="InterPro" id="IPR001283">
    <property type="entry name" value="CRISP-related"/>
</dbReference>
<dbReference type="FunFam" id="3.40.33.10:FF:000002">
    <property type="entry name" value="Golgi-associated plant pathogenesis-related protein 1"/>
    <property type="match status" value="1"/>
</dbReference>
<evidence type="ECO:0000256" key="2">
    <source>
        <dbReference type="ARBA" id="ARBA00022525"/>
    </source>
</evidence>
<protein>
    <submittedName>
        <fullName evidence="5">Golgi-associated plant pathogenesis-related protein 1-like</fullName>
    </submittedName>
</protein>
<dbReference type="RefSeq" id="XP_030384505.1">
    <property type="nucleotide sequence ID" value="XM_030528645.1"/>
</dbReference>
<dbReference type="InterPro" id="IPR014044">
    <property type="entry name" value="CAP_dom"/>
</dbReference>
<dbReference type="PANTHER" id="PTHR10334">
    <property type="entry name" value="CYSTEINE-RICH SECRETORY PROTEIN-RELATED"/>
    <property type="match status" value="1"/>
</dbReference>
<dbReference type="GO" id="GO:0005576">
    <property type="term" value="C:extracellular region"/>
    <property type="evidence" value="ECO:0007669"/>
    <property type="project" value="UniProtKB-SubCell"/>
</dbReference>